<dbReference type="Gene3D" id="3.30.710.10">
    <property type="entry name" value="Potassium Channel Kv1.1, Chain A"/>
    <property type="match status" value="1"/>
</dbReference>
<feature type="region of interest" description="Disordered" evidence="1">
    <location>
        <begin position="1"/>
        <end position="23"/>
    </location>
</feature>
<dbReference type="SUPFAM" id="SSF54695">
    <property type="entry name" value="POZ domain"/>
    <property type="match status" value="1"/>
</dbReference>
<keyword evidence="4" id="KW-1185">Reference proteome</keyword>
<feature type="non-terminal residue" evidence="3">
    <location>
        <position position="1"/>
    </location>
</feature>
<dbReference type="Pfam" id="PF00651">
    <property type="entry name" value="BTB"/>
    <property type="match status" value="1"/>
</dbReference>
<dbReference type="PANTHER" id="PTHR22744:SF17">
    <property type="entry name" value="BTB DOMAIN-CONTAINING PROTEIN"/>
    <property type="match status" value="1"/>
</dbReference>
<accession>A0AAV5WHQ7</accession>
<dbReference type="InterPro" id="IPR000210">
    <property type="entry name" value="BTB/POZ_dom"/>
</dbReference>
<protein>
    <recommendedName>
        <fullName evidence="2">BTB domain-containing protein</fullName>
    </recommendedName>
</protein>
<dbReference type="PANTHER" id="PTHR22744">
    <property type="entry name" value="HELIX LOOP HELIX PROTEIN 21-RELATED"/>
    <property type="match status" value="1"/>
</dbReference>
<dbReference type="EMBL" id="BTSY01000005">
    <property type="protein sequence ID" value="GMT29349.1"/>
    <property type="molecule type" value="Genomic_DNA"/>
</dbReference>
<dbReference type="InterPro" id="IPR011333">
    <property type="entry name" value="SKP1/BTB/POZ_sf"/>
</dbReference>
<feature type="compositionally biased region" description="Acidic residues" evidence="1">
    <location>
        <begin position="7"/>
        <end position="23"/>
    </location>
</feature>
<proteinExistence type="predicted"/>
<gene>
    <name evidence="3" type="ORF">PFISCL1PPCAC_20646</name>
</gene>
<sequence>EVSIEDATLDDEEESISESDEESIEDSIIDFSTLSPLTDATFVIECKRIYAGRQFLSLHSPFFNALFYGDFKEKDQEKIELKDVSDKVFREMLHILYHPRSNIKIGSRADKYDIDLIELGDRYQIKVIVDTIEKYWVDVGKMYHMEMIETIDAMKIIDRYRLLKLQNIFVGRYENIDEFEKIKESEEQLSDLSEGARMIVCAENERKLSSTLTPIEGTPIHLESYYPIACGTVTSTTPYSDHVERFSTEDVDIGGIAWSAKLDATHDDAVSIYLYANISNKSRSSFEWSCGGIIDLMIIDPIHGDCIVHNQYEFFYDTAHNRAKMENVFLLSPFSNRCRNSFSAYITICINRVEGLREWIRNSNSLLLPSSVISSFLWRERRFMQTNSICRLFRVSSDEFSMERRMRSSLSRESNTSAFDRITHQIVCQVRRQVPLQGSCQLRE</sequence>
<dbReference type="PROSITE" id="PS50097">
    <property type="entry name" value="BTB"/>
    <property type="match status" value="1"/>
</dbReference>
<dbReference type="SMART" id="SM00225">
    <property type="entry name" value="BTB"/>
    <property type="match status" value="1"/>
</dbReference>
<reference evidence="3" key="1">
    <citation type="submission" date="2023-10" db="EMBL/GenBank/DDBJ databases">
        <title>Genome assembly of Pristionchus species.</title>
        <authorList>
            <person name="Yoshida K."/>
            <person name="Sommer R.J."/>
        </authorList>
    </citation>
    <scope>NUCLEOTIDE SEQUENCE</scope>
    <source>
        <strain evidence="3">RS5133</strain>
    </source>
</reference>
<dbReference type="CDD" id="cd18186">
    <property type="entry name" value="BTB_POZ_ZBTB_KLHL-like"/>
    <property type="match status" value="1"/>
</dbReference>
<dbReference type="Proteomes" id="UP001432322">
    <property type="component" value="Unassembled WGS sequence"/>
</dbReference>
<evidence type="ECO:0000313" key="4">
    <source>
        <dbReference type="Proteomes" id="UP001432322"/>
    </source>
</evidence>
<name>A0AAV5WHQ7_9BILA</name>
<dbReference type="AlphaFoldDB" id="A0AAV5WHQ7"/>
<evidence type="ECO:0000313" key="3">
    <source>
        <dbReference type="EMBL" id="GMT29349.1"/>
    </source>
</evidence>
<comment type="caution">
    <text evidence="3">The sequence shown here is derived from an EMBL/GenBank/DDBJ whole genome shotgun (WGS) entry which is preliminary data.</text>
</comment>
<evidence type="ECO:0000256" key="1">
    <source>
        <dbReference type="SAM" id="MobiDB-lite"/>
    </source>
</evidence>
<organism evidence="3 4">
    <name type="scientific">Pristionchus fissidentatus</name>
    <dbReference type="NCBI Taxonomy" id="1538716"/>
    <lineage>
        <taxon>Eukaryota</taxon>
        <taxon>Metazoa</taxon>
        <taxon>Ecdysozoa</taxon>
        <taxon>Nematoda</taxon>
        <taxon>Chromadorea</taxon>
        <taxon>Rhabditida</taxon>
        <taxon>Rhabditina</taxon>
        <taxon>Diplogasteromorpha</taxon>
        <taxon>Diplogasteroidea</taxon>
        <taxon>Neodiplogasteridae</taxon>
        <taxon>Pristionchus</taxon>
    </lineage>
</organism>
<feature type="domain" description="BTB" evidence="2">
    <location>
        <begin position="38"/>
        <end position="105"/>
    </location>
</feature>
<evidence type="ECO:0000259" key="2">
    <source>
        <dbReference type="PROSITE" id="PS50097"/>
    </source>
</evidence>